<accession>A0A1L7XQ78</accession>
<dbReference type="Pfam" id="PF20233">
    <property type="entry name" value="DUF6590"/>
    <property type="match status" value="1"/>
</dbReference>
<dbReference type="PANTHER" id="PTHR35391">
    <property type="entry name" value="C2H2-TYPE DOMAIN-CONTAINING PROTEIN-RELATED"/>
    <property type="match status" value="1"/>
</dbReference>
<evidence type="ECO:0000313" key="3">
    <source>
        <dbReference type="EMBL" id="CZR67201.1"/>
    </source>
</evidence>
<feature type="domain" description="DUF6590" evidence="2">
    <location>
        <begin position="197"/>
        <end position="354"/>
    </location>
</feature>
<dbReference type="AlphaFoldDB" id="A0A1L7XQ78"/>
<feature type="compositionally biased region" description="Basic and acidic residues" evidence="1">
    <location>
        <begin position="384"/>
        <end position="399"/>
    </location>
</feature>
<keyword evidence="4" id="KW-1185">Reference proteome</keyword>
<dbReference type="STRING" id="576137.A0A1L7XQ78"/>
<proteinExistence type="predicted"/>
<gene>
    <name evidence="3" type="ORF">PAC_17100</name>
</gene>
<evidence type="ECO:0000259" key="2">
    <source>
        <dbReference type="Pfam" id="PF20233"/>
    </source>
</evidence>
<sequence length="410" mass="45788">MAHQSRSAGKHADLSTDWSEWIWSEKDGYSYCTRYGPTGELEYDYFYPEETNPEETPRTVPTNWTQDTGEGAPPSSDRYTTDDPEDNSGEVGGSNWVPNYDQSTSVGSSRSTGQPNYSVAIPASRSYGASTSKYNSGVGDMTQQMEATYLETVQEDLPLKYVEGPGGQVGTTRHITQSLDNDKLRDLYVEIDERKNKKFWKPGRVFMMLWTEPARSRNTQGSQYNTVWLGQQVFSEIRRFVVIGEGWGNVVCSPIHTYSGKATLKDNLPDPQQHAIIYTSSKPPAECCEKDSAGKIVREELIKDPIRVVSELAGPDGDLGTLSRINYAKLYTVEKYVRVLNIGKVHDDSMDSLLASCFFARPADEPPQGPRKSRHSSSSSSSSKPKERSEKRDDRDKGQSSRSGRRKGGH</sequence>
<feature type="compositionally biased region" description="Polar residues" evidence="1">
    <location>
        <begin position="96"/>
        <end position="117"/>
    </location>
</feature>
<protein>
    <recommendedName>
        <fullName evidence="2">DUF6590 domain-containing protein</fullName>
    </recommendedName>
</protein>
<dbReference type="InterPro" id="IPR046497">
    <property type="entry name" value="DUF6590"/>
</dbReference>
<name>A0A1L7XQ78_9HELO</name>
<feature type="region of interest" description="Disordered" evidence="1">
    <location>
        <begin position="45"/>
        <end position="120"/>
    </location>
</feature>
<dbReference type="PANTHER" id="PTHR35391:SF5">
    <property type="entry name" value="DUF6590 DOMAIN-CONTAINING PROTEIN"/>
    <property type="match status" value="1"/>
</dbReference>
<feature type="region of interest" description="Disordered" evidence="1">
    <location>
        <begin position="363"/>
        <end position="410"/>
    </location>
</feature>
<organism evidence="3 4">
    <name type="scientific">Phialocephala subalpina</name>
    <dbReference type="NCBI Taxonomy" id="576137"/>
    <lineage>
        <taxon>Eukaryota</taxon>
        <taxon>Fungi</taxon>
        <taxon>Dikarya</taxon>
        <taxon>Ascomycota</taxon>
        <taxon>Pezizomycotina</taxon>
        <taxon>Leotiomycetes</taxon>
        <taxon>Helotiales</taxon>
        <taxon>Mollisiaceae</taxon>
        <taxon>Phialocephala</taxon>
        <taxon>Phialocephala fortinii species complex</taxon>
    </lineage>
</organism>
<reference evidence="3 4" key="1">
    <citation type="submission" date="2016-03" db="EMBL/GenBank/DDBJ databases">
        <authorList>
            <person name="Ploux O."/>
        </authorList>
    </citation>
    <scope>NUCLEOTIDE SEQUENCE [LARGE SCALE GENOMIC DNA]</scope>
    <source>
        <strain evidence="3 4">UAMH 11012</strain>
    </source>
</reference>
<dbReference type="EMBL" id="FJOG01000042">
    <property type="protein sequence ID" value="CZR67201.1"/>
    <property type="molecule type" value="Genomic_DNA"/>
</dbReference>
<dbReference type="OrthoDB" id="3559580at2759"/>
<evidence type="ECO:0000313" key="4">
    <source>
        <dbReference type="Proteomes" id="UP000184330"/>
    </source>
</evidence>
<evidence type="ECO:0000256" key="1">
    <source>
        <dbReference type="SAM" id="MobiDB-lite"/>
    </source>
</evidence>
<dbReference type="Proteomes" id="UP000184330">
    <property type="component" value="Unassembled WGS sequence"/>
</dbReference>